<dbReference type="HOGENOM" id="CLU_104576_0_0_6"/>
<gene>
    <name evidence="1" type="ordered locus">CJA_2690</name>
</gene>
<reference evidence="1 2" key="1">
    <citation type="journal article" date="2008" name="J. Bacteriol.">
        <title>Insights into plant cell wall degradation from the genome sequence of the soil bacterium Cellvibrio japonicus.</title>
        <authorList>
            <person name="Deboy R.T."/>
            <person name="Mongodin E.F."/>
            <person name="Fouts D.E."/>
            <person name="Tailford L.E."/>
            <person name="Khouri H."/>
            <person name="Emerson J.B."/>
            <person name="Mohamoud Y."/>
            <person name="Watkins K."/>
            <person name="Henrissat B."/>
            <person name="Gilbert H.J."/>
            <person name="Nelson K.E."/>
        </authorList>
    </citation>
    <scope>NUCLEOTIDE SEQUENCE [LARGE SCALE GENOMIC DNA]</scope>
    <source>
        <strain evidence="1 2">Ueda107</strain>
    </source>
</reference>
<dbReference type="RefSeq" id="WP_012488284.1">
    <property type="nucleotide sequence ID" value="NC_010995.1"/>
</dbReference>
<evidence type="ECO:0000313" key="2">
    <source>
        <dbReference type="Proteomes" id="UP000001036"/>
    </source>
</evidence>
<dbReference type="Proteomes" id="UP000001036">
    <property type="component" value="Chromosome"/>
</dbReference>
<protein>
    <recommendedName>
        <fullName evidence="3">TIGR02281 family clan AA aspartic protease</fullName>
    </recommendedName>
</protein>
<dbReference type="SUPFAM" id="SSF50630">
    <property type="entry name" value="Acid proteases"/>
    <property type="match status" value="1"/>
</dbReference>
<dbReference type="EMBL" id="CP000934">
    <property type="protein sequence ID" value="ACE85920.1"/>
    <property type="molecule type" value="Genomic_DNA"/>
</dbReference>
<dbReference type="CDD" id="cd05483">
    <property type="entry name" value="retropepsin_like_bacteria"/>
    <property type="match status" value="1"/>
</dbReference>
<name>B3PBC3_CELJU</name>
<dbReference type="InterPro" id="IPR034122">
    <property type="entry name" value="Retropepsin-like_bacterial"/>
</dbReference>
<evidence type="ECO:0008006" key="3">
    <source>
        <dbReference type="Google" id="ProtNLM"/>
    </source>
</evidence>
<dbReference type="InterPro" id="IPR021109">
    <property type="entry name" value="Peptidase_aspartic_dom_sf"/>
</dbReference>
<sequence>MSRWIIGFMLVFTSLAFAQELEVKMLAQGSALIDINGKQRMLRTGNTSPEGVTLVSADSQRAIVEVKGERQTLVLNRRISTRFNKASSAEVRIASARGGHHITSGRINGHPVEFMVDTGATTVALNYLEAERLGIDFLAGQEVQVSTANGKAKGFLVSLERVAVGNIELTQVEAIVSTSRSPEIILLGNSYLSRLNMAVEEGVLVLKARQ</sequence>
<organism evidence="1 2">
    <name type="scientific">Cellvibrio japonicus (strain Ueda107)</name>
    <name type="common">Pseudomonas fluorescens subsp. cellulosa</name>
    <dbReference type="NCBI Taxonomy" id="498211"/>
    <lineage>
        <taxon>Bacteria</taxon>
        <taxon>Pseudomonadati</taxon>
        <taxon>Pseudomonadota</taxon>
        <taxon>Gammaproteobacteria</taxon>
        <taxon>Cellvibrionales</taxon>
        <taxon>Cellvibrionaceae</taxon>
        <taxon>Cellvibrio</taxon>
    </lineage>
</organism>
<dbReference type="NCBIfam" id="TIGR02281">
    <property type="entry name" value="clan_AA_DTGA"/>
    <property type="match status" value="1"/>
</dbReference>
<dbReference type="InterPro" id="IPR011969">
    <property type="entry name" value="Clan_AA_Asp_peptidase_C"/>
</dbReference>
<keyword evidence="2" id="KW-1185">Reference proteome</keyword>
<dbReference type="AlphaFoldDB" id="B3PBC3"/>
<dbReference type="Pfam" id="PF13975">
    <property type="entry name" value="gag-asp_proteas"/>
    <property type="match status" value="1"/>
</dbReference>
<dbReference type="Gene3D" id="2.40.70.10">
    <property type="entry name" value="Acid Proteases"/>
    <property type="match status" value="1"/>
</dbReference>
<proteinExistence type="predicted"/>
<dbReference type="KEGG" id="cja:CJA_2690"/>
<dbReference type="OrthoDB" id="185963at2"/>
<accession>B3PBC3</accession>
<dbReference type="STRING" id="498211.CJA_2690"/>
<evidence type="ECO:0000313" key="1">
    <source>
        <dbReference type="EMBL" id="ACE85920.1"/>
    </source>
</evidence>
<dbReference type="eggNOG" id="COG3577">
    <property type="taxonomic scope" value="Bacteria"/>
</dbReference>